<dbReference type="EMBL" id="CAJNOU010001404">
    <property type="protein sequence ID" value="CAF1199250.1"/>
    <property type="molecule type" value="Genomic_DNA"/>
</dbReference>
<feature type="repeat" description="NHL" evidence="2">
    <location>
        <begin position="45"/>
        <end position="76"/>
    </location>
</feature>
<dbReference type="Proteomes" id="UP000663823">
    <property type="component" value="Unassembled WGS sequence"/>
</dbReference>
<dbReference type="AlphaFoldDB" id="A0A814W2I4"/>
<evidence type="ECO:0008006" key="7">
    <source>
        <dbReference type="Google" id="ProtNLM"/>
    </source>
</evidence>
<evidence type="ECO:0000313" key="3">
    <source>
        <dbReference type="EMBL" id="CAF1121812.1"/>
    </source>
</evidence>
<accession>A0A814W2I4</accession>
<dbReference type="InterPro" id="IPR050952">
    <property type="entry name" value="TRIM-NHL_E3_ligases"/>
</dbReference>
<dbReference type="InterPro" id="IPR011042">
    <property type="entry name" value="6-blade_b-propeller_TolB-like"/>
</dbReference>
<evidence type="ECO:0000256" key="1">
    <source>
        <dbReference type="ARBA" id="ARBA00022737"/>
    </source>
</evidence>
<dbReference type="PANTHER" id="PTHR24104">
    <property type="entry name" value="E3 UBIQUITIN-PROTEIN LIGASE NHLRC1-RELATED"/>
    <property type="match status" value="1"/>
</dbReference>
<dbReference type="GO" id="GO:0008270">
    <property type="term" value="F:zinc ion binding"/>
    <property type="evidence" value="ECO:0007669"/>
    <property type="project" value="UniProtKB-KW"/>
</dbReference>
<evidence type="ECO:0000313" key="4">
    <source>
        <dbReference type="EMBL" id="CAF1199250.1"/>
    </source>
</evidence>
<gene>
    <name evidence="5" type="ORF">OTI717_LOCUS26962</name>
    <name evidence="3" type="ORF">RFH988_LOCUS20392</name>
    <name evidence="4" type="ORF">SEV965_LOCUS21047</name>
</gene>
<organism evidence="4 6">
    <name type="scientific">Rotaria sordida</name>
    <dbReference type="NCBI Taxonomy" id="392033"/>
    <lineage>
        <taxon>Eukaryota</taxon>
        <taxon>Metazoa</taxon>
        <taxon>Spiralia</taxon>
        <taxon>Gnathifera</taxon>
        <taxon>Rotifera</taxon>
        <taxon>Eurotatoria</taxon>
        <taxon>Bdelloidea</taxon>
        <taxon>Philodinida</taxon>
        <taxon>Philodinidae</taxon>
        <taxon>Rotaria</taxon>
    </lineage>
</organism>
<evidence type="ECO:0000256" key="2">
    <source>
        <dbReference type="PROSITE-ProRule" id="PRU00504"/>
    </source>
</evidence>
<keyword evidence="1" id="KW-0677">Repeat</keyword>
<feature type="repeat" description="NHL" evidence="2">
    <location>
        <begin position="292"/>
        <end position="323"/>
    </location>
</feature>
<dbReference type="Pfam" id="PF01436">
    <property type="entry name" value="NHL"/>
    <property type="match status" value="3"/>
</dbReference>
<dbReference type="Proteomes" id="UP000663889">
    <property type="component" value="Unassembled WGS sequence"/>
</dbReference>
<evidence type="ECO:0000313" key="5">
    <source>
        <dbReference type="EMBL" id="CAF3962138.1"/>
    </source>
</evidence>
<reference evidence="4" key="1">
    <citation type="submission" date="2021-02" db="EMBL/GenBank/DDBJ databases">
        <authorList>
            <person name="Nowell W R."/>
        </authorList>
    </citation>
    <scope>NUCLEOTIDE SEQUENCE</scope>
</reference>
<dbReference type="EMBL" id="CAJNOO010001248">
    <property type="protein sequence ID" value="CAF1121812.1"/>
    <property type="molecule type" value="Genomic_DNA"/>
</dbReference>
<dbReference type="PROSITE" id="PS51125">
    <property type="entry name" value="NHL"/>
    <property type="match status" value="2"/>
</dbReference>
<name>A0A814W2I4_9BILA</name>
<evidence type="ECO:0000313" key="6">
    <source>
        <dbReference type="Proteomes" id="UP000663889"/>
    </source>
</evidence>
<proteinExistence type="predicted"/>
<protein>
    <recommendedName>
        <fullName evidence="7">NHL repeat-containing protein</fullName>
    </recommendedName>
</protein>
<dbReference type="OrthoDB" id="27136at2759"/>
<dbReference type="PANTHER" id="PTHR24104:SF25">
    <property type="entry name" value="PROTEIN LIN-41"/>
    <property type="match status" value="1"/>
</dbReference>
<dbReference type="Proteomes" id="UP000663882">
    <property type="component" value="Unassembled WGS sequence"/>
</dbReference>
<dbReference type="CDD" id="cd05819">
    <property type="entry name" value="NHL"/>
    <property type="match status" value="1"/>
</dbReference>
<dbReference type="SUPFAM" id="SSF101898">
    <property type="entry name" value="NHL repeat"/>
    <property type="match status" value="1"/>
</dbReference>
<sequence>MKSILIPTSHFCFISAPLRASLTDICPNTKWIQNGLTVAGGNGQGSGINQLSNPYGLYVDDDQTIYIADCRNHRIVEWKCGATTGQVVAGGNGSGNGAHQLNSSVDVIIDKERDSLIISDFGNKRVARWPRRNGTSGETIISNIGCVGLTTDENGSLYVVNYGKHEVRRYRIGDTEGTVVAGGNGQGNRLDQLSSPEFVFVDRDHSVYVSDCSNHRVMKWEEGAKQGIVVAGGQGQGNSLTQLSRPRGIIVDQLGTVYVADHENNRVMRWPKGATQGSVIAGGNGYGTQSNQLYHPIGLSFDRHGNLYVAEYNNHRVQKFNIE</sequence>
<comment type="caution">
    <text evidence="4">The sequence shown here is derived from an EMBL/GenBank/DDBJ whole genome shotgun (WGS) entry which is preliminary data.</text>
</comment>
<dbReference type="Gene3D" id="2.40.10.500">
    <property type="match status" value="2"/>
</dbReference>
<dbReference type="Gene3D" id="2.120.10.30">
    <property type="entry name" value="TolB, C-terminal domain"/>
    <property type="match status" value="1"/>
</dbReference>
<dbReference type="InterPro" id="IPR001258">
    <property type="entry name" value="NHL_repeat"/>
</dbReference>
<dbReference type="EMBL" id="CAJOAX010005851">
    <property type="protein sequence ID" value="CAF3962138.1"/>
    <property type="molecule type" value="Genomic_DNA"/>
</dbReference>